<dbReference type="RefSeq" id="WP_236646299.1">
    <property type="nucleotide sequence ID" value="NZ_CP007128.1"/>
</dbReference>
<dbReference type="Pfam" id="PF02838">
    <property type="entry name" value="Glyco_hydro_20b"/>
    <property type="match status" value="1"/>
</dbReference>
<dbReference type="Gene3D" id="3.20.20.80">
    <property type="entry name" value="Glycosidases"/>
    <property type="match status" value="1"/>
</dbReference>
<sequence>MRHRLVLTLAITLSSTAAAQTPAADEATLGVIPRPRKLDTRPGAFTLGPRTVIWTDAASAATGRQLARYLEPGTGLTLAVRTGGAAPGANVIELHRDRALAKTLGTEGYRLSVRPGRVVARAANDAGLFYAVQTMRQLLPAAVLRDAPVPNVAWTMPAVEIEDAPRFQWRGAHLDAGRHFMPKEFVKKYIDLLALHKMNTFHWHLTDDQGWRLEIKKYPRLTEIGAWRAATPIGHMVRDTTQLTYSLVPHGGFYTQDDAREVVAYAAARHINVVPEIEMPGHARAPPSPRTRSSASRGSRWPCGRTGASRRGSSTRTTARSRSCRTC</sequence>
<feature type="compositionally biased region" description="Low complexity" evidence="6">
    <location>
        <begin position="290"/>
        <end position="327"/>
    </location>
</feature>
<evidence type="ECO:0000256" key="1">
    <source>
        <dbReference type="ARBA" id="ARBA00001231"/>
    </source>
</evidence>
<evidence type="ECO:0000259" key="9">
    <source>
        <dbReference type="Pfam" id="PF02838"/>
    </source>
</evidence>
<feature type="domain" description="Beta-hexosaminidase bacterial type N-terminal" evidence="9">
    <location>
        <begin position="30"/>
        <end position="164"/>
    </location>
</feature>
<dbReference type="PANTHER" id="PTHR22600">
    <property type="entry name" value="BETA-HEXOSAMINIDASE"/>
    <property type="match status" value="1"/>
</dbReference>
<dbReference type="InterPro" id="IPR029018">
    <property type="entry name" value="Hex-like_dom2"/>
</dbReference>
<comment type="catalytic activity">
    <reaction evidence="1">
        <text>Hydrolysis of terminal non-reducing N-acetyl-D-hexosamine residues in N-acetyl-beta-D-hexosaminides.</text>
        <dbReference type="EC" id="3.2.1.52"/>
    </reaction>
</comment>
<reference evidence="10 11" key="1">
    <citation type="journal article" date="2014" name="Genome Announc.">
        <title>Genome Sequence and Methylome of Soil Bacterium Gemmatirosa kalamazoonensis KBS708T, a Member of the Rarely Cultivated Gemmatimonadetes Phylum.</title>
        <authorList>
            <person name="Debruyn J.M."/>
            <person name="Radosevich M."/>
            <person name="Wommack K.E."/>
            <person name="Polson S.W."/>
            <person name="Hauser L.J."/>
            <person name="Fawaz M.N."/>
            <person name="Korlach J."/>
            <person name="Tsai Y.C."/>
        </authorList>
    </citation>
    <scope>NUCLEOTIDE SEQUENCE [LARGE SCALE GENOMIC DNA]</scope>
    <source>
        <strain evidence="10 11">KBS708</strain>
    </source>
</reference>
<evidence type="ECO:0000256" key="4">
    <source>
        <dbReference type="ARBA" id="ARBA00022801"/>
    </source>
</evidence>
<dbReference type="InterPro" id="IPR017853">
    <property type="entry name" value="GH"/>
</dbReference>
<dbReference type="KEGG" id="gba:J421_2230"/>
<dbReference type="EMBL" id="CP007128">
    <property type="protein sequence ID" value="AHG89767.1"/>
    <property type="molecule type" value="Genomic_DNA"/>
</dbReference>
<protein>
    <recommendedName>
        <fullName evidence="3">beta-N-acetylhexosaminidase</fullName>
        <ecNumber evidence="3">3.2.1.52</ecNumber>
    </recommendedName>
</protein>
<dbReference type="STRING" id="861299.J421_2230"/>
<dbReference type="EC" id="3.2.1.52" evidence="3"/>
<keyword evidence="11" id="KW-1185">Reference proteome</keyword>
<dbReference type="AlphaFoldDB" id="W0RH76"/>
<proteinExistence type="inferred from homology"/>
<feature type="domain" description="Glycoside hydrolase family 20 catalytic" evidence="8">
    <location>
        <begin position="167"/>
        <end position="285"/>
    </location>
</feature>
<dbReference type="PATRIC" id="fig|861299.3.peg.2267"/>
<dbReference type="InterPro" id="IPR025705">
    <property type="entry name" value="Beta_hexosaminidase_sua/sub"/>
</dbReference>
<evidence type="ECO:0000256" key="5">
    <source>
        <dbReference type="ARBA" id="ARBA00023295"/>
    </source>
</evidence>
<dbReference type="InterPro" id="IPR015882">
    <property type="entry name" value="HEX_bac_N"/>
</dbReference>
<evidence type="ECO:0000256" key="6">
    <source>
        <dbReference type="SAM" id="MobiDB-lite"/>
    </source>
</evidence>
<dbReference type="PANTHER" id="PTHR22600:SF57">
    <property type="entry name" value="BETA-N-ACETYLHEXOSAMINIDASE"/>
    <property type="match status" value="1"/>
</dbReference>
<evidence type="ECO:0000313" key="11">
    <source>
        <dbReference type="Proteomes" id="UP000019151"/>
    </source>
</evidence>
<dbReference type="Proteomes" id="UP000019151">
    <property type="component" value="Chromosome"/>
</dbReference>
<dbReference type="InterPro" id="IPR015883">
    <property type="entry name" value="Glyco_hydro_20_cat"/>
</dbReference>
<dbReference type="HOGENOM" id="CLU_007082_3_0_0"/>
<evidence type="ECO:0000313" key="10">
    <source>
        <dbReference type="EMBL" id="AHG89767.1"/>
    </source>
</evidence>
<dbReference type="GO" id="GO:0030203">
    <property type="term" value="P:glycosaminoglycan metabolic process"/>
    <property type="evidence" value="ECO:0007669"/>
    <property type="project" value="TreeGrafter"/>
</dbReference>
<keyword evidence="7" id="KW-0732">Signal</keyword>
<evidence type="ECO:0000256" key="7">
    <source>
        <dbReference type="SAM" id="SignalP"/>
    </source>
</evidence>
<keyword evidence="4 10" id="KW-0378">Hydrolase</keyword>
<feature type="region of interest" description="Disordered" evidence="6">
    <location>
        <begin position="278"/>
        <end position="327"/>
    </location>
</feature>
<dbReference type="Gene3D" id="3.30.379.10">
    <property type="entry name" value="Chitobiase/beta-hexosaminidase domain 2-like"/>
    <property type="match status" value="1"/>
</dbReference>
<feature type="signal peptide" evidence="7">
    <location>
        <begin position="1"/>
        <end position="19"/>
    </location>
</feature>
<accession>W0RH76</accession>
<dbReference type="SUPFAM" id="SSF55545">
    <property type="entry name" value="beta-N-acetylhexosaminidase-like domain"/>
    <property type="match status" value="1"/>
</dbReference>
<comment type="similarity">
    <text evidence="2">Belongs to the glycosyl hydrolase 20 family.</text>
</comment>
<dbReference type="SUPFAM" id="SSF51445">
    <property type="entry name" value="(Trans)glycosidases"/>
    <property type="match status" value="1"/>
</dbReference>
<dbReference type="GO" id="GO:0016020">
    <property type="term" value="C:membrane"/>
    <property type="evidence" value="ECO:0007669"/>
    <property type="project" value="TreeGrafter"/>
</dbReference>
<evidence type="ECO:0000259" key="8">
    <source>
        <dbReference type="Pfam" id="PF00728"/>
    </source>
</evidence>
<dbReference type="GO" id="GO:0004563">
    <property type="term" value="F:beta-N-acetylhexosaminidase activity"/>
    <property type="evidence" value="ECO:0007669"/>
    <property type="project" value="UniProtKB-EC"/>
</dbReference>
<dbReference type="InParanoid" id="W0RH76"/>
<gene>
    <name evidence="10" type="ORF">J421_2230</name>
</gene>
<evidence type="ECO:0000256" key="2">
    <source>
        <dbReference type="ARBA" id="ARBA00006285"/>
    </source>
</evidence>
<organism evidence="10 11">
    <name type="scientific">Gemmatirosa kalamazoonensis</name>
    <dbReference type="NCBI Taxonomy" id="861299"/>
    <lineage>
        <taxon>Bacteria</taxon>
        <taxon>Pseudomonadati</taxon>
        <taxon>Gemmatimonadota</taxon>
        <taxon>Gemmatimonadia</taxon>
        <taxon>Gemmatimonadales</taxon>
        <taxon>Gemmatimonadaceae</taxon>
        <taxon>Gemmatirosa</taxon>
    </lineage>
</organism>
<evidence type="ECO:0000256" key="3">
    <source>
        <dbReference type="ARBA" id="ARBA00012663"/>
    </source>
</evidence>
<dbReference type="PRINTS" id="PR00738">
    <property type="entry name" value="GLHYDRLASE20"/>
</dbReference>
<keyword evidence="5" id="KW-0326">Glycosidase</keyword>
<feature type="chain" id="PRO_5004794179" description="beta-N-acetylhexosaminidase" evidence="7">
    <location>
        <begin position="20"/>
        <end position="327"/>
    </location>
</feature>
<dbReference type="eggNOG" id="COG3525">
    <property type="taxonomic scope" value="Bacteria"/>
</dbReference>
<dbReference type="Pfam" id="PF00728">
    <property type="entry name" value="Glyco_hydro_20"/>
    <property type="match status" value="1"/>
</dbReference>
<name>W0RH76_9BACT</name>
<dbReference type="GO" id="GO:0005975">
    <property type="term" value="P:carbohydrate metabolic process"/>
    <property type="evidence" value="ECO:0007669"/>
    <property type="project" value="InterPro"/>
</dbReference>